<dbReference type="GO" id="GO:0140282">
    <property type="term" value="F:carbon-nitrogen ligase activity on lipid II"/>
    <property type="evidence" value="ECO:0007669"/>
    <property type="project" value="UniProtKB-UniRule"/>
</dbReference>
<evidence type="ECO:0000256" key="4">
    <source>
        <dbReference type="ARBA" id="ARBA00022840"/>
    </source>
</evidence>
<dbReference type="PATRIC" id="fig|1121318.3.peg.2191"/>
<dbReference type="EC" id="6.3.5.13" evidence="5"/>
<dbReference type="GO" id="GO:0009252">
    <property type="term" value="P:peptidoglycan biosynthetic process"/>
    <property type="evidence" value="ECO:0007669"/>
    <property type="project" value="UniProtKB-UniRule"/>
</dbReference>
<dbReference type="PANTHER" id="PTHR23135:SF7">
    <property type="entry name" value="LIPID II ISOGLUTAMINYL SYNTHASE (GLUTAMINE-HYDROLYZING) SUBUNIT MURT"/>
    <property type="match status" value="1"/>
</dbReference>
<comment type="pathway">
    <text evidence="1 5">Cell wall biogenesis; peptidoglycan biosynthesis.</text>
</comment>
<comment type="function">
    <text evidence="5">The lipid II isoglutaminyl synthase complex catalyzes the formation of alpha-D-isoglutamine in the cell wall lipid II stem peptide. The MurT subunit catalyzes the ATP-dependent amidation of D-glutamate residue of lipid II, converting it to an isoglutamine residue.</text>
</comment>
<feature type="binding site" evidence="5">
    <location>
        <position position="235"/>
    </location>
    <ligand>
        <name>Zn(2+)</name>
        <dbReference type="ChEBI" id="CHEBI:29105"/>
    </ligand>
</feature>
<evidence type="ECO:0000313" key="9">
    <source>
        <dbReference type="Proteomes" id="UP000037043"/>
    </source>
</evidence>
<feature type="domain" description="Mur ligase central" evidence="6">
    <location>
        <begin position="81"/>
        <end position="235"/>
    </location>
</feature>
<comment type="catalytic activity">
    <reaction evidence="5">
        <text>beta-D-GlcNAc-(1-&gt;4)-Mur2Ac(oyl-L-Ala-gamma-D-Glu-L-Lys-D-Ala-D-Ala)-di-trans,octa-cis-undecaprenyl diphosphate + L-glutamine + ATP + H2O = beta-D-GlcNAc-(1-&gt;4)-Mur2Ac(oyl-L-Ala-D-isoglutaminyl-L-Lys-D-Ala-D-Ala)-di-trans,octa-cis-undecaprenyl diphosphate + L-glutamate + ADP + phosphate + H(+)</text>
        <dbReference type="Rhea" id="RHEA:57928"/>
        <dbReference type="ChEBI" id="CHEBI:15377"/>
        <dbReference type="ChEBI" id="CHEBI:15378"/>
        <dbReference type="ChEBI" id="CHEBI:29985"/>
        <dbReference type="ChEBI" id="CHEBI:30616"/>
        <dbReference type="ChEBI" id="CHEBI:43474"/>
        <dbReference type="ChEBI" id="CHEBI:58359"/>
        <dbReference type="ChEBI" id="CHEBI:60033"/>
        <dbReference type="ChEBI" id="CHEBI:62233"/>
        <dbReference type="ChEBI" id="CHEBI:456216"/>
        <dbReference type="EC" id="6.3.5.13"/>
    </reaction>
</comment>
<keyword evidence="9" id="KW-1185">Reference proteome</keyword>
<dbReference type="InterPro" id="IPR013221">
    <property type="entry name" value="Mur_ligase_cen"/>
</dbReference>
<accession>A0A0L6Z8T7</accession>
<dbReference type="Proteomes" id="UP000037043">
    <property type="component" value="Unassembled WGS sequence"/>
</dbReference>
<evidence type="ECO:0000259" key="7">
    <source>
        <dbReference type="Pfam" id="PF08353"/>
    </source>
</evidence>
<dbReference type="PANTHER" id="PTHR23135">
    <property type="entry name" value="MUR LIGASE FAMILY MEMBER"/>
    <property type="match status" value="1"/>
</dbReference>
<dbReference type="GO" id="GO:0004326">
    <property type="term" value="F:tetrahydrofolylpolyglutamate synthase activity"/>
    <property type="evidence" value="ECO:0007669"/>
    <property type="project" value="InterPro"/>
</dbReference>
<organism evidence="8 9">
    <name type="scientific">Clostridium homopropionicum DSM 5847</name>
    <dbReference type="NCBI Taxonomy" id="1121318"/>
    <lineage>
        <taxon>Bacteria</taxon>
        <taxon>Bacillati</taxon>
        <taxon>Bacillota</taxon>
        <taxon>Clostridia</taxon>
        <taxon>Eubacteriales</taxon>
        <taxon>Clostridiaceae</taxon>
        <taxon>Clostridium</taxon>
    </lineage>
</organism>
<dbReference type="SUPFAM" id="SSF53623">
    <property type="entry name" value="MurD-like peptide ligases, catalytic domain"/>
    <property type="match status" value="1"/>
</dbReference>
<sequence length="476" mass="53723">MIKLCYSHLHNFCKIVHNSIIRRRCIKIRFISLLGIVTSKLLIFISNKLYKGGTNFPGKVALKFDKNILSKISKNYTAILVTGTNGKTTTTNMIYSILKNSGIGVISNSTGANLYTGIISCFLKNYSFFSKAKNTYAVIEVDEANLKFVTKHVKPEMICITNLFRDQLDRYGEVNTTLSKIVEGIKNTPETILVLNGDEPLLGKMDLPNKILYYGFSSPASNSNKTSVNLDSKFCKVCSEPYIYNFTIYNHLGDYYCPKCGNTRPKLDFSVNNILNLDSNGSCVLIDNKKFFINQAGTYNIYNALCAFSVSKLLGVKDKFIYDSLKTLDSKFGRQELIKINDKNVKIILVKNPAGFDEALNSINLDKKSKSLALLLNDNYADGTDVSWIWDVGFENLDNNTIQHIILSGIRLYDLSIRLKVAGFNEKRFSLCDDYDSLLDRISKGNDSMIYLLATYTAMTSFRKFLNNKGYISNLW</sequence>
<dbReference type="GO" id="GO:0008360">
    <property type="term" value="P:regulation of cell shape"/>
    <property type="evidence" value="ECO:0007669"/>
    <property type="project" value="UniProtKB-KW"/>
</dbReference>
<evidence type="ECO:0000256" key="3">
    <source>
        <dbReference type="ARBA" id="ARBA00022741"/>
    </source>
</evidence>
<evidence type="ECO:0000313" key="8">
    <source>
        <dbReference type="EMBL" id="KOA19392.1"/>
    </source>
</evidence>
<dbReference type="EMBL" id="LHUR01000024">
    <property type="protein sequence ID" value="KOA19392.1"/>
    <property type="molecule type" value="Genomic_DNA"/>
</dbReference>
<name>A0A0L6Z8T7_9CLOT</name>
<feature type="binding site" evidence="5">
    <location>
        <position position="257"/>
    </location>
    <ligand>
        <name>Zn(2+)</name>
        <dbReference type="ChEBI" id="CHEBI:29105"/>
    </ligand>
</feature>
<keyword evidence="5" id="KW-0573">Peptidoglycan synthesis</keyword>
<comment type="catalytic activity">
    <reaction evidence="5">
        <text>beta-D-GlcNAc-(1-&gt;4)-Mur2Ac(oyl-L-Ala-gamma-D-Glu-L-Lys-D-Ala-D-Ala)-di-trans,octa-cis-undecaprenyl diphosphate + ATP = beta-D-GlcNAc-(1-&gt;4)-Mur2Ac(oyl-L-Ala-gamma-D-O-P-Glu-L-Lys-D-Ala-D-Ala)-di-trans,octa-cis-undecaprenyl diphosphate + ADP</text>
        <dbReference type="Rhea" id="RHEA:59488"/>
        <dbReference type="ChEBI" id="CHEBI:30616"/>
        <dbReference type="ChEBI" id="CHEBI:60033"/>
        <dbReference type="ChEBI" id="CHEBI:143132"/>
        <dbReference type="ChEBI" id="CHEBI:456216"/>
    </reaction>
</comment>
<keyword evidence="5" id="KW-0862">Zinc</keyword>
<feature type="binding site" evidence="5">
    <location>
        <position position="238"/>
    </location>
    <ligand>
        <name>Zn(2+)</name>
        <dbReference type="ChEBI" id="CHEBI:29105"/>
    </ligand>
</feature>
<reference evidence="9" key="1">
    <citation type="submission" date="2015-08" db="EMBL/GenBank/DDBJ databases">
        <title>Genome sequence of the strict anaerobe Clostridium homopropionicum LuHBu1 (DSM 5847T).</title>
        <authorList>
            <person name="Poehlein A."/>
            <person name="Beck M."/>
            <person name="Schiel-Bengelsdorf B."/>
            <person name="Bengelsdorf F.R."/>
            <person name="Daniel R."/>
            <person name="Duerre P."/>
        </authorList>
    </citation>
    <scope>NUCLEOTIDE SEQUENCE [LARGE SCALE GENOMIC DNA]</scope>
    <source>
        <strain evidence="9">DSM 5847</strain>
    </source>
</reference>
<dbReference type="AlphaFoldDB" id="A0A0L6Z8T7"/>
<dbReference type="HAMAP" id="MF_02214">
    <property type="entry name" value="Lipid_II_synth_MurT"/>
    <property type="match status" value="1"/>
</dbReference>
<dbReference type="GO" id="GO:0005524">
    <property type="term" value="F:ATP binding"/>
    <property type="evidence" value="ECO:0007669"/>
    <property type="project" value="UniProtKB-UniRule"/>
</dbReference>
<feature type="binding site" evidence="5">
    <location>
        <position position="260"/>
    </location>
    <ligand>
        <name>Zn(2+)</name>
        <dbReference type="ChEBI" id="CHEBI:29105"/>
    </ligand>
</feature>
<proteinExistence type="inferred from homology"/>
<dbReference type="GO" id="GO:0008270">
    <property type="term" value="F:zinc ion binding"/>
    <property type="evidence" value="ECO:0007669"/>
    <property type="project" value="UniProtKB-UniRule"/>
</dbReference>
<evidence type="ECO:0000256" key="2">
    <source>
        <dbReference type="ARBA" id="ARBA00022598"/>
    </source>
</evidence>
<dbReference type="GO" id="GO:0071555">
    <property type="term" value="P:cell wall organization"/>
    <property type="evidence" value="ECO:0007669"/>
    <property type="project" value="UniProtKB-KW"/>
</dbReference>
<dbReference type="Gene3D" id="3.40.1190.10">
    <property type="entry name" value="Mur-like, catalytic domain"/>
    <property type="match status" value="1"/>
</dbReference>
<dbReference type="PROSITE" id="PS01011">
    <property type="entry name" value="FOLYLPOLYGLU_SYNT_1"/>
    <property type="match status" value="1"/>
</dbReference>
<dbReference type="InterPro" id="IPR018109">
    <property type="entry name" value="Folylpolyglutamate_synth_CS"/>
</dbReference>
<keyword evidence="2 5" id="KW-0436">Ligase</keyword>
<evidence type="ECO:0000256" key="1">
    <source>
        <dbReference type="ARBA" id="ARBA00004752"/>
    </source>
</evidence>
<evidence type="ECO:0000256" key="5">
    <source>
        <dbReference type="HAMAP-Rule" id="MF_02214"/>
    </source>
</evidence>
<dbReference type="Pfam" id="PF08353">
    <property type="entry name" value="MurT_C"/>
    <property type="match status" value="1"/>
</dbReference>
<keyword evidence="3 5" id="KW-0547">Nucleotide-binding</keyword>
<feature type="domain" description="Lipid II isoglutaminyl synthase (glutamine-hydrolyzing) subunit MurT C-terminal" evidence="7">
    <location>
        <begin position="349"/>
        <end position="459"/>
    </location>
</feature>
<keyword evidence="5" id="KW-0961">Cell wall biogenesis/degradation</keyword>
<comment type="subunit">
    <text evidence="5">Forms a heterodimer with GatD.</text>
</comment>
<keyword evidence="5" id="KW-0479">Metal-binding</keyword>
<gene>
    <name evidence="8" type="primary">murC_1</name>
    <name evidence="5" type="synonym">murT</name>
    <name evidence="8" type="ORF">CLHOM_21830</name>
</gene>
<keyword evidence="5" id="KW-0133">Cell shape</keyword>
<dbReference type="UniPathway" id="UPA00219"/>
<keyword evidence="4 5" id="KW-0067">ATP-binding</keyword>
<dbReference type="InterPro" id="IPR013564">
    <property type="entry name" value="MurT_C"/>
</dbReference>
<comment type="catalytic activity">
    <reaction evidence="5">
        <text>beta-D-GlcNAc-(1-&gt;4)-Mur2Ac(oyl-L-Ala-gamma-D-O-P-Glu-L-Lys-D-Ala-D-Ala)-di-trans,octa-cis-undecaprenyl diphosphate + NH4(+) = beta-D-GlcNAc-(1-&gt;4)-Mur2Ac(oyl-L-Ala-D-isoglutaminyl-L-Lys-D-Ala-D-Ala)-di-trans,octa-cis-undecaprenyl diphosphate + phosphate + H(+)</text>
        <dbReference type="Rhea" id="RHEA:57932"/>
        <dbReference type="ChEBI" id="CHEBI:15378"/>
        <dbReference type="ChEBI" id="CHEBI:28938"/>
        <dbReference type="ChEBI" id="CHEBI:43474"/>
        <dbReference type="ChEBI" id="CHEBI:62233"/>
        <dbReference type="ChEBI" id="CHEBI:143132"/>
    </reaction>
</comment>
<comment type="similarity">
    <text evidence="5">Belongs to the MurCDEF family. MurT subfamily.</text>
</comment>
<comment type="caution">
    <text evidence="8">The sequence shown here is derived from an EMBL/GenBank/DDBJ whole genome shotgun (WGS) entry which is preliminary data.</text>
</comment>
<dbReference type="STRING" id="36844.SAMN04488501_11331"/>
<dbReference type="InterPro" id="IPR036565">
    <property type="entry name" value="Mur-like_cat_sf"/>
</dbReference>
<feature type="active site" evidence="5">
    <location>
        <position position="385"/>
    </location>
</feature>
<dbReference type="Pfam" id="PF08245">
    <property type="entry name" value="Mur_ligase_M"/>
    <property type="match status" value="1"/>
</dbReference>
<evidence type="ECO:0000259" key="6">
    <source>
        <dbReference type="Pfam" id="PF08245"/>
    </source>
</evidence>
<dbReference type="InterPro" id="IPR043703">
    <property type="entry name" value="Lipid_II_synth_MurT"/>
</dbReference>
<protein>
    <recommendedName>
        <fullName evidence="5">Lipid II isoglutaminyl synthase (glutamine-hydrolyzing) subunit MurT</fullName>
        <ecNumber evidence="5">6.3.5.13</ecNumber>
    </recommendedName>
</protein>